<dbReference type="InterPro" id="IPR001077">
    <property type="entry name" value="COMT_C"/>
</dbReference>
<dbReference type="InterPro" id="IPR012967">
    <property type="entry name" value="COMT_dimerisation"/>
</dbReference>
<dbReference type="KEGG" id="bfu:BCIN_07g00990"/>
<dbReference type="EMBL" id="CP009811">
    <property type="protein sequence ID" value="ATZ51467.1"/>
    <property type="molecule type" value="Genomic_DNA"/>
</dbReference>
<evidence type="ECO:0000256" key="2">
    <source>
        <dbReference type="ARBA" id="ARBA00022679"/>
    </source>
</evidence>
<name>A0A384JM68_BOTFB</name>
<evidence type="ECO:0000256" key="4">
    <source>
        <dbReference type="PIRSR" id="PIRSR005739-1"/>
    </source>
</evidence>
<feature type="domain" description="O-methyltransferase C-terminal" evidence="5">
    <location>
        <begin position="160"/>
        <end position="359"/>
    </location>
</feature>
<dbReference type="Gene3D" id="3.40.50.150">
    <property type="entry name" value="Vaccinia Virus protein VP39"/>
    <property type="match status" value="1"/>
</dbReference>
<accession>A0A384JM68</accession>
<proteinExistence type="predicted"/>
<evidence type="ECO:0000259" key="5">
    <source>
        <dbReference type="Pfam" id="PF00891"/>
    </source>
</evidence>
<dbReference type="OMA" id="NDYMALR"/>
<reference evidence="7 8" key="2">
    <citation type="journal article" date="2012" name="Eukaryot. Cell">
        <title>Genome update of Botrytis cinerea strains B05.10 and T4.</title>
        <authorList>
            <person name="Staats M."/>
            <person name="van Kan J.A."/>
        </authorList>
    </citation>
    <scope>NUCLEOTIDE SEQUENCE [LARGE SCALE GENOMIC DNA]</scope>
    <source>
        <strain evidence="7 8">B05.10</strain>
    </source>
</reference>
<dbReference type="InterPro" id="IPR036390">
    <property type="entry name" value="WH_DNA-bd_sf"/>
</dbReference>
<dbReference type="Pfam" id="PF00891">
    <property type="entry name" value="Methyltransf_2"/>
    <property type="match status" value="1"/>
</dbReference>
<evidence type="ECO:0000313" key="8">
    <source>
        <dbReference type="Proteomes" id="UP000001798"/>
    </source>
</evidence>
<gene>
    <name evidence="7" type="ORF">BCIN_07g00990</name>
</gene>
<feature type="domain" description="O-methyltransferase dimerisation" evidence="6">
    <location>
        <begin position="52"/>
        <end position="121"/>
    </location>
</feature>
<keyword evidence="1" id="KW-0489">Methyltransferase</keyword>
<sequence length="382" mass="43088">MEAIFGQIRQIANTLGDTAKSSLIRDLHTLAHSLESVDDTVKRISHLHEEAAVIRVGIDLKLFDILEARRSPLSLDEIVKTTGGDSQLIGRLMRFLASVAVIEETGKDVFSATNVTKNLVVEGSQAGVCHGFETSGPMYQMLPEFLKKTNYQNPKDPFHTVFQDAFNFPGSAFEWFGQNPKNLRYYQEYMAGRRQSVQEMWMSVYPIESETKELDPKAPLLVDIGGNIGHNCVHFKTMFPNIPGRIILQDLPENIKAALSTPGIEPMVYDFFKPQPIKDAKYYYLAHVLHDWPDDKCREILENTKAGMGENSVILIDEMILPDTGVSMNVTTIDLEMMCAHASQERTQSQWDNLLATVGLKRIETWVYNAPVYESVMKVVQV</sequence>
<dbReference type="Gene3D" id="1.10.10.10">
    <property type="entry name" value="Winged helix-like DNA-binding domain superfamily/Winged helix DNA-binding domain"/>
    <property type="match status" value="1"/>
</dbReference>
<dbReference type="GeneID" id="5436670"/>
<evidence type="ECO:0000256" key="1">
    <source>
        <dbReference type="ARBA" id="ARBA00022603"/>
    </source>
</evidence>
<keyword evidence="3" id="KW-0949">S-adenosyl-L-methionine</keyword>
<dbReference type="SUPFAM" id="SSF53335">
    <property type="entry name" value="S-adenosyl-L-methionine-dependent methyltransferases"/>
    <property type="match status" value="1"/>
</dbReference>
<dbReference type="PANTHER" id="PTHR43712">
    <property type="entry name" value="PUTATIVE (AFU_ORTHOLOGUE AFUA_4G14580)-RELATED"/>
    <property type="match status" value="1"/>
</dbReference>
<dbReference type="PANTHER" id="PTHR43712:SF2">
    <property type="entry name" value="O-METHYLTRANSFERASE CICE"/>
    <property type="match status" value="1"/>
</dbReference>
<dbReference type="GO" id="GO:0046983">
    <property type="term" value="F:protein dimerization activity"/>
    <property type="evidence" value="ECO:0007669"/>
    <property type="project" value="InterPro"/>
</dbReference>
<evidence type="ECO:0000256" key="3">
    <source>
        <dbReference type="ARBA" id="ARBA00022691"/>
    </source>
</evidence>
<dbReference type="RefSeq" id="XP_001556101.1">
    <property type="nucleotide sequence ID" value="XM_001556051.2"/>
</dbReference>
<dbReference type="VEuPathDB" id="FungiDB:Bcin07g00990"/>
<organism evidence="7 8">
    <name type="scientific">Botryotinia fuckeliana (strain B05.10)</name>
    <name type="common">Noble rot fungus</name>
    <name type="synonym">Botrytis cinerea</name>
    <dbReference type="NCBI Taxonomy" id="332648"/>
    <lineage>
        <taxon>Eukaryota</taxon>
        <taxon>Fungi</taxon>
        <taxon>Dikarya</taxon>
        <taxon>Ascomycota</taxon>
        <taxon>Pezizomycotina</taxon>
        <taxon>Leotiomycetes</taxon>
        <taxon>Helotiales</taxon>
        <taxon>Sclerotiniaceae</taxon>
        <taxon>Botrytis</taxon>
    </lineage>
</organism>
<dbReference type="Proteomes" id="UP000001798">
    <property type="component" value="Chromosome 7"/>
</dbReference>
<protein>
    <submittedName>
        <fullName evidence="7">Uncharacterized protein</fullName>
    </submittedName>
</protein>
<dbReference type="OrthoDB" id="2410195at2759"/>
<dbReference type="SUPFAM" id="SSF46785">
    <property type="entry name" value="Winged helix' DNA-binding domain"/>
    <property type="match status" value="1"/>
</dbReference>
<keyword evidence="8" id="KW-1185">Reference proteome</keyword>
<dbReference type="GO" id="GO:0008171">
    <property type="term" value="F:O-methyltransferase activity"/>
    <property type="evidence" value="ECO:0007669"/>
    <property type="project" value="InterPro"/>
</dbReference>
<dbReference type="Pfam" id="PF08100">
    <property type="entry name" value="Dimerisation"/>
    <property type="match status" value="1"/>
</dbReference>
<evidence type="ECO:0000313" key="7">
    <source>
        <dbReference type="EMBL" id="ATZ51467.1"/>
    </source>
</evidence>
<dbReference type="SMR" id="A0A384JM68"/>
<feature type="active site" description="Proton acceptor" evidence="4">
    <location>
        <position position="290"/>
    </location>
</feature>
<dbReference type="InterPro" id="IPR036388">
    <property type="entry name" value="WH-like_DNA-bd_sf"/>
</dbReference>
<reference evidence="7 8" key="3">
    <citation type="journal article" date="2017" name="Mol. Plant Pathol.">
        <title>A gapless genome sequence of the fungus Botrytis cinerea.</title>
        <authorList>
            <person name="Van Kan J.A."/>
            <person name="Stassen J.H."/>
            <person name="Mosbach A."/>
            <person name="Van Der Lee T.A."/>
            <person name="Faino L."/>
            <person name="Farmer A.D."/>
            <person name="Papasotiriou D.G."/>
            <person name="Zhou S."/>
            <person name="Seidl M.F."/>
            <person name="Cottam E."/>
            <person name="Edel D."/>
            <person name="Hahn M."/>
            <person name="Schwartz D.C."/>
            <person name="Dietrich R.A."/>
            <person name="Widdison S."/>
            <person name="Scalliet G."/>
        </authorList>
    </citation>
    <scope>NUCLEOTIDE SEQUENCE [LARGE SCALE GENOMIC DNA]</scope>
    <source>
        <strain evidence="7 8">B05.10</strain>
    </source>
</reference>
<dbReference type="GO" id="GO:0032259">
    <property type="term" value="P:methylation"/>
    <property type="evidence" value="ECO:0007669"/>
    <property type="project" value="UniProtKB-KW"/>
</dbReference>
<dbReference type="AlphaFoldDB" id="A0A384JM68"/>
<dbReference type="InterPro" id="IPR029063">
    <property type="entry name" value="SAM-dependent_MTases_sf"/>
</dbReference>
<evidence type="ECO:0000259" key="6">
    <source>
        <dbReference type="Pfam" id="PF08100"/>
    </source>
</evidence>
<dbReference type="PROSITE" id="PS51683">
    <property type="entry name" value="SAM_OMT_II"/>
    <property type="match status" value="1"/>
</dbReference>
<dbReference type="InterPro" id="IPR016461">
    <property type="entry name" value="COMT-like"/>
</dbReference>
<keyword evidence="2" id="KW-0808">Transferase</keyword>
<reference evidence="7 8" key="1">
    <citation type="journal article" date="2011" name="PLoS Genet.">
        <title>Genomic analysis of the necrotrophic fungal pathogens Sclerotinia sclerotiorum and Botrytis cinerea.</title>
        <authorList>
            <person name="Amselem J."/>
            <person name="Cuomo C.A."/>
            <person name="van Kan J.A."/>
            <person name="Viaud M."/>
            <person name="Benito E.P."/>
            <person name="Couloux A."/>
            <person name="Coutinho P.M."/>
            <person name="de Vries R.P."/>
            <person name="Dyer P.S."/>
            <person name="Fillinger S."/>
            <person name="Fournier E."/>
            <person name="Gout L."/>
            <person name="Hahn M."/>
            <person name="Kohn L."/>
            <person name="Lapalu N."/>
            <person name="Plummer K.M."/>
            <person name="Pradier J.M."/>
            <person name="Quevillon E."/>
            <person name="Sharon A."/>
            <person name="Simon A."/>
            <person name="ten Have A."/>
            <person name="Tudzynski B."/>
            <person name="Tudzynski P."/>
            <person name="Wincker P."/>
            <person name="Andrew M."/>
            <person name="Anthouard V."/>
            <person name="Beever R.E."/>
            <person name="Beffa R."/>
            <person name="Benoit I."/>
            <person name="Bouzid O."/>
            <person name="Brault B."/>
            <person name="Chen Z."/>
            <person name="Choquer M."/>
            <person name="Collemare J."/>
            <person name="Cotton P."/>
            <person name="Danchin E.G."/>
            <person name="Da Silva C."/>
            <person name="Gautier A."/>
            <person name="Giraud C."/>
            <person name="Giraud T."/>
            <person name="Gonzalez C."/>
            <person name="Grossetete S."/>
            <person name="Guldener U."/>
            <person name="Henrissat B."/>
            <person name="Howlett B.J."/>
            <person name="Kodira C."/>
            <person name="Kretschmer M."/>
            <person name="Lappartient A."/>
            <person name="Leroch M."/>
            <person name="Levis C."/>
            <person name="Mauceli E."/>
            <person name="Neuveglise C."/>
            <person name="Oeser B."/>
            <person name="Pearson M."/>
            <person name="Poulain J."/>
            <person name="Poussereau N."/>
            <person name="Quesneville H."/>
            <person name="Rascle C."/>
            <person name="Schumacher J."/>
            <person name="Segurens B."/>
            <person name="Sexton A."/>
            <person name="Silva E."/>
            <person name="Sirven C."/>
            <person name="Soanes D.M."/>
            <person name="Talbot N.J."/>
            <person name="Templeton M."/>
            <person name="Yandava C."/>
            <person name="Yarden O."/>
            <person name="Zeng Q."/>
            <person name="Rollins J.A."/>
            <person name="Lebrun M.H."/>
            <person name="Dickman M."/>
        </authorList>
    </citation>
    <scope>NUCLEOTIDE SEQUENCE [LARGE SCALE GENOMIC DNA]</scope>
    <source>
        <strain evidence="7 8">B05.10</strain>
    </source>
</reference>
<dbReference type="PIRSF" id="PIRSF005739">
    <property type="entry name" value="O-mtase"/>
    <property type="match status" value="1"/>
</dbReference>